<dbReference type="Pfam" id="PF02687">
    <property type="entry name" value="FtsX"/>
    <property type="match status" value="2"/>
</dbReference>
<feature type="transmembrane region" description="Helical" evidence="7">
    <location>
        <begin position="292"/>
        <end position="312"/>
    </location>
</feature>
<feature type="domain" description="ABC3 transporter permease C-terminal" evidence="8">
    <location>
        <begin position="762"/>
        <end position="848"/>
    </location>
</feature>
<evidence type="ECO:0000259" key="9">
    <source>
        <dbReference type="Pfam" id="PF12704"/>
    </source>
</evidence>
<keyword evidence="3 7" id="KW-0812">Transmembrane</keyword>
<dbReference type="AlphaFoldDB" id="A0A4Y3QXE3"/>
<reference evidence="10 11" key="1">
    <citation type="submission" date="2019-06" db="EMBL/GenBank/DDBJ databases">
        <title>Whole genome shotgun sequence of Streptomyces cacaoi subsp. cacaoi NBRC 12748.</title>
        <authorList>
            <person name="Hosoyama A."/>
            <person name="Uohara A."/>
            <person name="Ohji S."/>
            <person name="Ichikawa N."/>
        </authorList>
    </citation>
    <scope>NUCLEOTIDE SEQUENCE [LARGE SCALE GENOMIC DNA]</scope>
    <source>
        <strain evidence="10 11">NBRC 12748</strain>
    </source>
</reference>
<feature type="transmembrane region" description="Helical" evidence="7">
    <location>
        <begin position="464"/>
        <end position="483"/>
    </location>
</feature>
<dbReference type="PANTHER" id="PTHR30287:SF1">
    <property type="entry name" value="INNER MEMBRANE PROTEIN"/>
    <property type="match status" value="1"/>
</dbReference>
<feature type="transmembrane region" description="Helical" evidence="7">
    <location>
        <begin position="758"/>
        <end position="776"/>
    </location>
</feature>
<evidence type="ECO:0000313" key="10">
    <source>
        <dbReference type="EMBL" id="GEB49882.1"/>
    </source>
</evidence>
<gene>
    <name evidence="10" type="ORF">SCA03_24330</name>
</gene>
<keyword evidence="5 7" id="KW-0472">Membrane</keyword>
<feature type="transmembrane region" description="Helical" evidence="7">
    <location>
        <begin position="513"/>
        <end position="532"/>
    </location>
</feature>
<feature type="transmembrane region" description="Helical" evidence="7">
    <location>
        <begin position="797"/>
        <end position="819"/>
    </location>
</feature>
<feature type="transmembrane region" description="Helical" evidence="7">
    <location>
        <begin position="340"/>
        <end position="362"/>
    </location>
</feature>
<keyword evidence="2" id="KW-1003">Cell membrane</keyword>
<feature type="domain" description="ABC3 transporter permease C-terminal" evidence="8">
    <location>
        <begin position="293"/>
        <end position="411"/>
    </location>
</feature>
<evidence type="ECO:0000256" key="7">
    <source>
        <dbReference type="SAM" id="Phobius"/>
    </source>
</evidence>
<name>A0A4Y3QXE3_STRCI</name>
<evidence type="ECO:0000256" key="5">
    <source>
        <dbReference type="ARBA" id="ARBA00023136"/>
    </source>
</evidence>
<dbReference type="InterPro" id="IPR003838">
    <property type="entry name" value="ABC3_permease_C"/>
</dbReference>
<comment type="caution">
    <text evidence="10">The sequence shown here is derived from an EMBL/GenBank/DDBJ whole genome shotgun (WGS) entry which is preliminary data.</text>
</comment>
<comment type="subcellular location">
    <subcellularLocation>
        <location evidence="1">Cell membrane</location>
        <topology evidence="1">Multi-pass membrane protein</topology>
    </subcellularLocation>
</comment>
<sequence>MGGAAADRAGAGAGGAVFSLALWTLRRRKAGSAGAFVALCGASVLLTAFGIVLRSGIGGGVPAQRYAAADVLVAGPRSFSVTEGDSTKTEQLTGPAPVPAGLVRRVDGVEGVRRAVGAVRFPAELVDGDGHRVRGAGDRRSEGANWASAALGSYERSGRAPAAPDEVVVEESLARAAGVRVGDTVRIAATDDVARRTVVGTVRRTGSDGTLRSPPVFFADATARALSGREGRFDAVGVLAARGVPPGELAARIADRLDGERAEVHTGGGRGTVEHRDVTAARHQLRELAGSLGGTVVLITMLVVGGTLALGVQQRRRELALLRAVGATPRQIHRLIAGEALILAVTASALGWLPGIAAAQVLRRALAATGTLPSDFAFSAGPLPMVAALLVGVLTAQVPAFAVARRAAAVPPVEALGTAESPEPGTGRARTCWGLLLFVLGAAASLLPLFSGSVFAVAGAGSGGLVMVVSVLVLAPSLVGGVIRVAGLPLRRLLGTPGLLALANSRYHARRTAAGAGPLVLALGFAALQLFIPATVSAAAAAQARAGGLADWTVTVPGAGVPRDVLRRAERLPGVTAVAGTVRAEVFGSRELLDSAEVFPYQAQGVTRGALGRLLDPGTVHGAPERLRPGTVVLSGQAAATLGVHTGDRARLHLPDGTRARPRVVAVHRRGAGFGDVLLPAATLLRHGAGPLYDSVLVRGTSHGGTSHGGTAHTRAELERLAARYPGAEVREGGAAPAGQEHTALASLLDSALPLVPVLGYIAVSVGNTLVMSTLARGREFALLRLLGATRRQVRRMLLTEVALLALAAVVLGTLVPLLPLSTVALGLTGTPVPYIPPLLHLGLAALASAPAAAAVLLPAGHTLRGPLRPGSALR</sequence>
<protein>
    <submittedName>
        <fullName evidence="10">ABC transporter permease</fullName>
    </submittedName>
</protein>
<dbReference type="PANTHER" id="PTHR30287">
    <property type="entry name" value="MEMBRANE COMPONENT OF PREDICTED ABC SUPERFAMILY METABOLITE UPTAKE TRANSPORTER"/>
    <property type="match status" value="1"/>
</dbReference>
<evidence type="ECO:0000256" key="6">
    <source>
        <dbReference type="ARBA" id="ARBA00038076"/>
    </source>
</evidence>
<organism evidence="10 11">
    <name type="scientific">Streptomyces cacaoi</name>
    <dbReference type="NCBI Taxonomy" id="1898"/>
    <lineage>
        <taxon>Bacteria</taxon>
        <taxon>Bacillati</taxon>
        <taxon>Actinomycetota</taxon>
        <taxon>Actinomycetes</taxon>
        <taxon>Kitasatosporales</taxon>
        <taxon>Streptomycetaceae</taxon>
        <taxon>Streptomyces</taxon>
    </lineage>
</organism>
<keyword evidence="4 7" id="KW-1133">Transmembrane helix</keyword>
<proteinExistence type="inferred from homology"/>
<evidence type="ECO:0000256" key="2">
    <source>
        <dbReference type="ARBA" id="ARBA00022475"/>
    </source>
</evidence>
<comment type="similarity">
    <text evidence="6">Belongs to the ABC-4 integral membrane protein family.</text>
</comment>
<dbReference type="GO" id="GO:0005886">
    <property type="term" value="C:plasma membrane"/>
    <property type="evidence" value="ECO:0007669"/>
    <property type="project" value="UniProtKB-SubCell"/>
</dbReference>
<dbReference type="InterPro" id="IPR025857">
    <property type="entry name" value="MacB_PCD"/>
</dbReference>
<evidence type="ECO:0000313" key="11">
    <source>
        <dbReference type="Proteomes" id="UP000319210"/>
    </source>
</evidence>
<evidence type="ECO:0000256" key="3">
    <source>
        <dbReference type="ARBA" id="ARBA00022692"/>
    </source>
</evidence>
<accession>A0A4Y3QXE3</accession>
<evidence type="ECO:0000256" key="1">
    <source>
        <dbReference type="ARBA" id="ARBA00004651"/>
    </source>
</evidence>
<feature type="transmembrane region" description="Helical" evidence="7">
    <location>
        <begin position="382"/>
        <end position="404"/>
    </location>
</feature>
<evidence type="ECO:0000256" key="4">
    <source>
        <dbReference type="ARBA" id="ARBA00022989"/>
    </source>
</evidence>
<dbReference type="Proteomes" id="UP000319210">
    <property type="component" value="Unassembled WGS sequence"/>
</dbReference>
<dbReference type="Pfam" id="PF12704">
    <property type="entry name" value="MacB_PCD"/>
    <property type="match status" value="1"/>
</dbReference>
<dbReference type="RefSeq" id="WP_230988602.1">
    <property type="nucleotide sequence ID" value="NZ_BJMM01000009.1"/>
</dbReference>
<feature type="transmembrane region" description="Helical" evidence="7">
    <location>
        <begin position="839"/>
        <end position="860"/>
    </location>
</feature>
<evidence type="ECO:0000259" key="8">
    <source>
        <dbReference type="Pfam" id="PF02687"/>
    </source>
</evidence>
<dbReference type="InterPro" id="IPR038766">
    <property type="entry name" value="Membrane_comp_ABC_pdt"/>
</dbReference>
<dbReference type="EMBL" id="BJMM01000009">
    <property type="protein sequence ID" value="GEB49882.1"/>
    <property type="molecule type" value="Genomic_DNA"/>
</dbReference>
<feature type="domain" description="MacB-like periplasmic core" evidence="9">
    <location>
        <begin position="70"/>
        <end position="254"/>
    </location>
</feature>
<feature type="transmembrane region" description="Helical" evidence="7">
    <location>
        <begin position="435"/>
        <end position="458"/>
    </location>
</feature>
<feature type="transmembrane region" description="Helical" evidence="7">
    <location>
        <begin position="33"/>
        <end position="53"/>
    </location>
</feature>
<keyword evidence="11" id="KW-1185">Reference proteome</keyword>